<comment type="caution">
    <text evidence="1">The sequence shown here is derived from an EMBL/GenBank/DDBJ whole genome shotgun (WGS) entry which is preliminary data.</text>
</comment>
<evidence type="ECO:0000313" key="1">
    <source>
        <dbReference type="EMBL" id="PTW49331.1"/>
    </source>
</evidence>
<evidence type="ECO:0000313" key="2">
    <source>
        <dbReference type="Proteomes" id="UP000244013"/>
    </source>
</evidence>
<organism evidence="1 2">
    <name type="scientific">Sphingomonas faeni</name>
    <dbReference type="NCBI Taxonomy" id="185950"/>
    <lineage>
        <taxon>Bacteria</taxon>
        <taxon>Pseudomonadati</taxon>
        <taxon>Pseudomonadota</taxon>
        <taxon>Alphaproteobacteria</taxon>
        <taxon>Sphingomonadales</taxon>
        <taxon>Sphingomonadaceae</taxon>
        <taxon>Sphingomonas</taxon>
    </lineage>
</organism>
<name>A0A2T5UCX5_9SPHN</name>
<dbReference type="Proteomes" id="UP000244013">
    <property type="component" value="Unassembled WGS sequence"/>
</dbReference>
<dbReference type="EMBL" id="QAYE01000001">
    <property type="protein sequence ID" value="PTW49331.1"/>
    <property type="molecule type" value="Genomic_DNA"/>
</dbReference>
<accession>A0A2T5UCX5</accession>
<sequence length="80" mass="8999">MRAIPTLVRAILDKHGIAYTPMRGGKHDKLKTILGGQKVVFVMSRSPSDSRALTNQYHQTRQKLISAGVAWQECKELIHD</sequence>
<protein>
    <recommendedName>
        <fullName evidence="3">HicA-like toxin of HicAB toxin-antitoxin system</fullName>
    </recommendedName>
</protein>
<reference evidence="1 2" key="1">
    <citation type="submission" date="2018-04" db="EMBL/GenBank/DDBJ databases">
        <title>Genomic Encyclopedia of Type Strains, Phase III (KMG-III): the genomes of soil and plant-associated and newly described type strains.</title>
        <authorList>
            <person name="Whitman W."/>
        </authorList>
    </citation>
    <scope>NUCLEOTIDE SEQUENCE [LARGE SCALE GENOMIC DNA]</scope>
    <source>
        <strain evidence="1 2">MA-olki</strain>
    </source>
</reference>
<proteinExistence type="predicted"/>
<dbReference type="AlphaFoldDB" id="A0A2T5UCX5"/>
<gene>
    <name evidence="1" type="ORF">C8J25_101839</name>
</gene>
<evidence type="ECO:0008006" key="3">
    <source>
        <dbReference type="Google" id="ProtNLM"/>
    </source>
</evidence>